<dbReference type="PANTHER" id="PTHR23501">
    <property type="entry name" value="MAJOR FACILITATOR SUPERFAMILY"/>
    <property type="match status" value="1"/>
</dbReference>
<dbReference type="EMBL" id="MU001693">
    <property type="protein sequence ID" value="KAF2454145.1"/>
    <property type="molecule type" value="Genomic_DNA"/>
</dbReference>
<dbReference type="InterPro" id="IPR036259">
    <property type="entry name" value="MFS_trans_sf"/>
</dbReference>
<feature type="transmembrane region" description="Helical" evidence="8">
    <location>
        <begin position="92"/>
        <end position="109"/>
    </location>
</feature>
<feature type="compositionally biased region" description="Basic residues" evidence="7">
    <location>
        <begin position="590"/>
        <end position="600"/>
    </location>
</feature>
<evidence type="ECO:0000256" key="2">
    <source>
        <dbReference type="ARBA" id="ARBA00007520"/>
    </source>
</evidence>
<feature type="region of interest" description="Disordered" evidence="7">
    <location>
        <begin position="586"/>
        <end position="617"/>
    </location>
</feature>
<dbReference type="Pfam" id="PF06609">
    <property type="entry name" value="TRI12"/>
    <property type="match status" value="1"/>
</dbReference>
<comment type="subcellular location">
    <subcellularLocation>
        <location evidence="1">Membrane</location>
        <topology evidence="1">Multi-pass membrane protein</topology>
    </subcellularLocation>
</comment>
<feature type="transmembrane region" description="Helical" evidence="8">
    <location>
        <begin position="391"/>
        <end position="411"/>
    </location>
</feature>
<sequence>MGTPGLSEPGAKPVAEKHEHREDAAPLDIDDPHRAALEDNPEHPEKLTTSTILAVVSMGLSFMSAISLGFMLPSAILVQIGTDLGDAEQGHIAWILGSWSVASSVSFSIAGKVSDVFGRRWVMIIGEILVLIGSIIAATANTTLVVVGGSTIIGFGTGIIFVSYAGISELLPNKWRGAGLGFTEFCMTIPWNSCGVLIAALLAARTGEGWRWCYYLGIICNVPSTLGTYFFYFPPTRPQRDYDKTRWQEIKELDYIGCFLYTGGVTIFLIGLTWAGSEGHPWKSASVIAPIVIGVLTIVACFVYDFTLAKDPFFPFSLMRRLRDFTMLLVIVFVAGMIFYSMAGLLPQATMYLFDNDPVQIGIISLPNGFGQFFFGAVMTQFFGKIGHLRLQIIICIALQTIFVAAYAGVIPNNKSAWMAFQFFGMGPFALITLACYVVAGLNVPLRHLGLASGLIGTFRSGGGAVGNAIFNTILQSVSKTEVPSRITAAALALGYEAENLPALIGAAQENAVGVPGAFAEVPGITPALQAAAIEATRQGWAQAFKMVFYSTIPFGVIALACGCCISDPSKYLTNHTAVHMEHEGFAGHGHGKHHHHHEKKVTAEKAADGNGSGSEA</sequence>
<gene>
    <name evidence="10" type="ORF">BDY21DRAFT_424010</name>
</gene>
<protein>
    <submittedName>
        <fullName evidence="10">Fungal trichothecene efflux pump</fullName>
    </submittedName>
</protein>
<keyword evidence="11" id="KW-1185">Reference proteome</keyword>
<keyword evidence="3" id="KW-0813">Transport</keyword>
<evidence type="ECO:0000256" key="1">
    <source>
        <dbReference type="ARBA" id="ARBA00004141"/>
    </source>
</evidence>
<feature type="transmembrane region" description="Helical" evidence="8">
    <location>
        <begin position="417"/>
        <end position="440"/>
    </location>
</feature>
<feature type="transmembrane region" description="Helical" evidence="8">
    <location>
        <begin position="287"/>
        <end position="304"/>
    </location>
</feature>
<feature type="transmembrane region" description="Helical" evidence="8">
    <location>
        <begin position="121"/>
        <end position="140"/>
    </location>
</feature>
<evidence type="ECO:0000256" key="5">
    <source>
        <dbReference type="ARBA" id="ARBA00022989"/>
    </source>
</evidence>
<dbReference type="InterPro" id="IPR010573">
    <property type="entry name" value="MFS_Str1/Tri12-like"/>
</dbReference>
<feature type="compositionally biased region" description="Basic and acidic residues" evidence="7">
    <location>
        <begin position="14"/>
        <end position="45"/>
    </location>
</feature>
<dbReference type="PANTHER" id="PTHR23501:SF102">
    <property type="entry name" value="DRUG TRANSPORTER, PUTATIVE (AFU_ORTHOLOGUE AFUA_3G08530)-RELATED"/>
    <property type="match status" value="1"/>
</dbReference>
<feature type="transmembrane region" description="Helical" evidence="8">
    <location>
        <begin position="179"/>
        <end position="202"/>
    </location>
</feature>
<dbReference type="CDD" id="cd06179">
    <property type="entry name" value="MFS_TRI12_like"/>
    <property type="match status" value="1"/>
</dbReference>
<organism evidence="10 11">
    <name type="scientific">Lineolata rhizophorae</name>
    <dbReference type="NCBI Taxonomy" id="578093"/>
    <lineage>
        <taxon>Eukaryota</taxon>
        <taxon>Fungi</taxon>
        <taxon>Dikarya</taxon>
        <taxon>Ascomycota</taxon>
        <taxon>Pezizomycotina</taxon>
        <taxon>Dothideomycetes</taxon>
        <taxon>Dothideomycetes incertae sedis</taxon>
        <taxon>Lineolatales</taxon>
        <taxon>Lineolataceae</taxon>
        <taxon>Lineolata</taxon>
    </lineage>
</organism>
<evidence type="ECO:0000256" key="3">
    <source>
        <dbReference type="ARBA" id="ARBA00022448"/>
    </source>
</evidence>
<evidence type="ECO:0000256" key="7">
    <source>
        <dbReference type="SAM" id="MobiDB-lite"/>
    </source>
</evidence>
<evidence type="ECO:0000256" key="8">
    <source>
        <dbReference type="SAM" id="Phobius"/>
    </source>
</evidence>
<dbReference type="GO" id="GO:0005886">
    <property type="term" value="C:plasma membrane"/>
    <property type="evidence" value="ECO:0007669"/>
    <property type="project" value="TreeGrafter"/>
</dbReference>
<accession>A0A6A6NQT7</accession>
<dbReference type="GO" id="GO:0022857">
    <property type="term" value="F:transmembrane transporter activity"/>
    <property type="evidence" value="ECO:0007669"/>
    <property type="project" value="InterPro"/>
</dbReference>
<dbReference type="Proteomes" id="UP000799766">
    <property type="component" value="Unassembled WGS sequence"/>
</dbReference>
<feature type="transmembrane region" description="Helical" evidence="8">
    <location>
        <begin position="214"/>
        <end position="232"/>
    </location>
</feature>
<feature type="transmembrane region" description="Helical" evidence="8">
    <location>
        <begin position="52"/>
        <end position="72"/>
    </location>
</feature>
<proteinExistence type="inferred from homology"/>
<feature type="transmembrane region" description="Helical" evidence="8">
    <location>
        <begin position="325"/>
        <end position="346"/>
    </location>
</feature>
<dbReference type="InterPro" id="IPR020846">
    <property type="entry name" value="MFS_dom"/>
</dbReference>
<evidence type="ECO:0000313" key="11">
    <source>
        <dbReference type="Proteomes" id="UP000799766"/>
    </source>
</evidence>
<keyword evidence="4 8" id="KW-0812">Transmembrane</keyword>
<feature type="transmembrane region" description="Helical" evidence="8">
    <location>
        <begin position="146"/>
        <end position="167"/>
    </location>
</feature>
<dbReference type="InterPro" id="IPR053791">
    <property type="entry name" value="MFS_Tri12-like"/>
</dbReference>
<dbReference type="PROSITE" id="PS50850">
    <property type="entry name" value="MFS"/>
    <property type="match status" value="1"/>
</dbReference>
<dbReference type="OrthoDB" id="4139357at2759"/>
<evidence type="ECO:0000256" key="6">
    <source>
        <dbReference type="ARBA" id="ARBA00023136"/>
    </source>
</evidence>
<dbReference type="Gene3D" id="1.20.1250.20">
    <property type="entry name" value="MFS general substrate transporter like domains"/>
    <property type="match status" value="2"/>
</dbReference>
<keyword evidence="6 8" id="KW-0472">Membrane</keyword>
<evidence type="ECO:0000256" key="4">
    <source>
        <dbReference type="ARBA" id="ARBA00022692"/>
    </source>
</evidence>
<reference evidence="10" key="1">
    <citation type="journal article" date="2020" name="Stud. Mycol.">
        <title>101 Dothideomycetes genomes: a test case for predicting lifestyles and emergence of pathogens.</title>
        <authorList>
            <person name="Haridas S."/>
            <person name="Albert R."/>
            <person name="Binder M."/>
            <person name="Bloem J."/>
            <person name="Labutti K."/>
            <person name="Salamov A."/>
            <person name="Andreopoulos B."/>
            <person name="Baker S."/>
            <person name="Barry K."/>
            <person name="Bills G."/>
            <person name="Bluhm B."/>
            <person name="Cannon C."/>
            <person name="Castanera R."/>
            <person name="Culley D."/>
            <person name="Daum C."/>
            <person name="Ezra D."/>
            <person name="Gonzalez J."/>
            <person name="Henrissat B."/>
            <person name="Kuo A."/>
            <person name="Liang C."/>
            <person name="Lipzen A."/>
            <person name="Lutzoni F."/>
            <person name="Magnuson J."/>
            <person name="Mondo S."/>
            <person name="Nolan M."/>
            <person name="Ohm R."/>
            <person name="Pangilinan J."/>
            <person name="Park H.-J."/>
            <person name="Ramirez L."/>
            <person name="Alfaro M."/>
            <person name="Sun H."/>
            <person name="Tritt A."/>
            <person name="Yoshinaga Y."/>
            <person name="Zwiers L.-H."/>
            <person name="Turgeon B."/>
            <person name="Goodwin S."/>
            <person name="Spatafora J."/>
            <person name="Crous P."/>
            <person name="Grigoriev I."/>
        </authorList>
    </citation>
    <scope>NUCLEOTIDE SEQUENCE</scope>
    <source>
        <strain evidence="10">ATCC 16933</strain>
    </source>
</reference>
<name>A0A6A6NQT7_9PEZI</name>
<evidence type="ECO:0000259" key="9">
    <source>
        <dbReference type="PROSITE" id="PS50850"/>
    </source>
</evidence>
<evidence type="ECO:0000313" key="10">
    <source>
        <dbReference type="EMBL" id="KAF2454145.1"/>
    </source>
</evidence>
<dbReference type="AlphaFoldDB" id="A0A6A6NQT7"/>
<feature type="domain" description="Major facilitator superfamily (MFS) profile" evidence="9">
    <location>
        <begin position="53"/>
        <end position="526"/>
    </location>
</feature>
<feature type="transmembrane region" description="Helical" evidence="8">
    <location>
        <begin position="253"/>
        <end position="275"/>
    </location>
</feature>
<keyword evidence="5 8" id="KW-1133">Transmembrane helix</keyword>
<dbReference type="SUPFAM" id="SSF103473">
    <property type="entry name" value="MFS general substrate transporter"/>
    <property type="match status" value="1"/>
</dbReference>
<dbReference type="PROSITE" id="PS00216">
    <property type="entry name" value="SUGAR_TRANSPORT_1"/>
    <property type="match status" value="1"/>
</dbReference>
<dbReference type="InterPro" id="IPR005829">
    <property type="entry name" value="Sugar_transporter_CS"/>
</dbReference>
<feature type="transmembrane region" description="Helical" evidence="8">
    <location>
        <begin position="358"/>
        <end position="379"/>
    </location>
</feature>
<comment type="similarity">
    <text evidence="2">Belongs to the major facilitator superfamily. TCR/Tet family.</text>
</comment>
<feature type="region of interest" description="Disordered" evidence="7">
    <location>
        <begin position="1"/>
        <end position="45"/>
    </location>
</feature>